<gene>
    <name evidence="3" type="ORF">CMU_025760</name>
</gene>
<organism evidence="3 4">
    <name type="scientific">Cryptosporidium muris (strain RN66)</name>
    <dbReference type="NCBI Taxonomy" id="441375"/>
    <lineage>
        <taxon>Eukaryota</taxon>
        <taxon>Sar</taxon>
        <taxon>Alveolata</taxon>
        <taxon>Apicomplexa</taxon>
        <taxon>Conoidasida</taxon>
        <taxon>Coccidia</taxon>
        <taxon>Eucoccidiorida</taxon>
        <taxon>Eimeriorina</taxon>
        <taxon>Cryptosporidiidae</taxon>
        <taxon>Cryptosporidium</taxon>
    </lineage>
</organism>
<proteinExistence type="predicted"/>
<evidence type="ECO:0000313" key="3">
    <source>
        <dbReference type="EMBL" id="EEA05569.1"/>
    </source>
</evidence>
<keyword evidence="4" id="KW-1185">Reference proteome</keyword>
<accession>B6AB17</accession>
<protein>
    <submittedName>
        <fullName evidence="3">Uncharacterized protein</fullName>
    </submittedName>
</protein>
<evidence type="ECO:0000313" key="4">
    <source>
        <dbReference type="Proteomes" id="UP000001460"/>
    </source>
</evidence>
<dbReference type="RefSeq" id="XP_002139918.1">
    <property type="nucleotide sequence ID" value="XM_002139882.1"/>
</dbReference>
<feature type="coiled-coil region" evidence="1">
    <location>
        <begin position="159"/>
        <end position="207"/>
    </location>
</feature>
<dbReference type="GeneID" id="6995215"/>
<dbReference type="OrthoDB" id="343325at2759"/>
<feature type="region of interest" description="Disordered" evidence="2">
    <location>
        <begin position="317"/>
        <end position="352"/>
    </location>
</feature>
<evidence type="ECO:0000256" key="1">
    <source>
        <dbReference type="SAM" id="Coils"/>
    </source>
</evidence>
<evidence type="ECO:0000256" key="2">
    <source>
        <dbReference type="SAM" id="MobiDB-lite"/>
    </source>
</evidence>
<dbReference type="EMBL" id="DS989727">
    <property type="protein sequence ID" value="EEA05569.1"/>
    <property type="molecule type" value="Genomic_DNA"/>
</dbReference>
<dbReference type="OMA" id="NACPTIN"/>
<name>B6AB17_CRYMR</name>
<feature type="compositionally biased region" description="Basic residues" evidence="2">
    <location>
        <begin position="289"/>
        <end position="299"/>
    </location>
</feature>
<feature type="compositionally biased region" description="Polar residues" evidence="2">
    <location>
        <begin position="325"/>
        <end position="339"/>
    </location>
</feature>
<sequence>MRQFYFGLIFIVCTPIKEAYSLSSGNVLSSFSSYFHNLSYEKKQSVVSEALQELQMVFPQGLDVEQIPIDSNLEACQAALKRSVFQNHEWYSLAMGQFTQLKFYNLFINEKVSTEIQSALLAAQQSSINNACPTINQNEIIIQGVLYTSEQISSILEESKILKTENVQLRNSIAKLQNDLQQSIRNIEELKLEAQAAIQESKRMKVDLVTMSQKLKLVKAKEENLKKALYYAQRGILSKVKSALTKPLRNSKIKKVLGSEKYKEYQKNKQHEHKQVKQLGKQVKNEVSKKKKERRKKMIERKNLPLGLTSVESSIIEQREASRSIEPSQSVHSSNMITDSSRFFESSMSPSM</sequence>
<reference evidence="3" key="1">
    <citation type="submission" date="2008-06" db="EMBL/GenBank/DDBJ databases">
        <authorList>
            <person name="Lorenzi H."/>
            <person name="Inman J."/>
            <person name="Miller J."/>
            <person name="Schobel S."/>
            <person name="Amedeo P."/>
            <person name="Caler E.V."/>
            <person name="da Silva J."/>
        </authorList>
    </citation>
    <scope>NUCLEOTIDE SEQUENCE [LARGE SCALE GENOMIC DNA]</scope>
    <source>
        <strain evidence="3">RN66</strain>
    </source>
</reference>
<keyword evidence="1" id="KW-0175">Coiled coil</keyword>
<feature type="compositionally biased region" description="Low complexity" evidence="2">
    <location>
        <begin position="340"/>
        <end position="352"/>
    </location>
</feature>
<feature type="compositionally biased region" description="Basic and acidic residues" evidence="2">
    <location>
        <begin position="265"/>
        <end position="275"/>
    </location>
</feature>
<dbReference type="VEuPathDB" id="CryptoDB:CMU_025760"/>
<feature type="region of interest" description="Disordered" evidence="2">
    <location>
        <begin position="265"/>
        <end position="304"/>
    </location>
</feature>
<dbReference type="Proteomes" id="UP000001460">
    <property type="component" value="Unassembled WGS sequence"/>
</dbReference>
<dbReference type="AlphaFoldDB" id="B6AB17"/>